<proteinExistence type="predicted"/>
<sequence>MTASHVSSSVLKCISSASVPREMSSVLRALVPEPRTGSCSEDQLWLYVHTRHQLTKKDGFWRPRPIGGKNQLNAAQHGC</sequence>
<evidence type="ECO:0000313" key="3">
    <source>
        <dbReference type="Proteomes" id="UP001066276"/>
    </source>
</evidence>
<gene>
    <name evidence="2" type="ORF">NDU88_001038</name>
</gene>
<protein>
    <submittedName>
        <fullName evidence="2">Uncharacterized protein</fullName>
    </submittedName>
</protein>
<keyword evidence="3" id="KW-1185">Reference proteome</keyword>
<name>A0AAV7V8I3_PLEWA</name>
<evidence type="ECO:0000256" key="1">
    <source>
        <dbReference type="SAM" id="MobiDB-lite"/>
    </source>
</evidence>
<comment type="caution">
    <text evidence="2">The sequence shown here is derived from an EMBL/GenBank/DDBJ whole genome shotgun (WGS) entry which is preliminary data.</text>
</comment>
<dbReference type="Proteomes" id="UP001066276">
    <property type="component" value="Chromosome 2_1"/>
</dbReference>
<accession>A0AAV7V8I3</accession>
<evidence type="ECO:0000313" key="2">
    <source>
        <dbReference type="EMBL" id="KAJ1197176.1"/>
    </source>
</evidence>
<feature type="region of interest" description="Disordered" evidence="1">
    <location>
        <begin position="59"/>
        <end position="79"/>
    </location>
</feature>
<organism evidence="2 3">
    <name type="scientific">Pleurodeles waltl</name>
    <name type="common">Iberian ribbed newt</name>
    <dbReference type="NCBI Taxonomy" id="8319"/>
    <lineage>
        <taxon>Eukaryota</taxon>
        <taxon>Metazoa</taxon>
        <taxon>Chordata</taxon>
        <taxon>Craniata</taxon>
        <taxon>Vertebrata</taxon>
        <taxon>Euteleostomi</taxon>
        <taxon>Amphibia</taxon>
        <taxon>Batrachia</taxon>
        <taxon>Caudata</taxon>
        <taxon>Salamandroidea</taxon>
        <taxon>Salamandridae</taxon>
        <taxon>Pleurodelinae</taxon>
        <taxon>Pleurodeles</taxon>
    </lineage>
</organism>
<feature type="compositionally biased region" description="Polar residues" evidence="1">
    <location>
        <begin position="70"/>
        <end position="79"/>
    </location>
</feature>
<dbReference type="AlphaFoldDB" id="A0AAV7V8I3"/>
<reference evidence="2" key="1">
    <citation type="journal article" date="2022" name="bioRxiv">
        <title>Sequencing and chromosome-scale assembly of the giantPleurodeles waltlgenome.</title>
        <authorList>
            <person name="Brown T."/>
            <person name="Elewa A."/>
            <person name="Iarovenko S."/>
            <person name="Subramanian E."/>
            <person name="Araus A.J."/>
            <person name="Petzold A."/>
            <person name="Susuki M."/>
            <person name="Suzuki K.-i.T."/>
            <person name="Hayashi T."/>
            <person name="Toyoda A."/>
            <person name="Oliveira C."/>
            <person name="Osipova E."/>
            <person name="Leigh N.D."/>
            <person name="Simon A."/>
            <person name="Yun M.H."/>
        </authorList>
    </citation>
    <scope>NUCLEOTIDE SEQUENCE</scope>
    <source>
        <strain evidence="2">20211129_DDA</strain>
        <tissue evidence="2">Liver</tissue>
    </source>
</reference>
<dbReference type="EMBL" id="JANPWB010000003">
    <property type="protein sequence ID" value="KAJ1197176.1"/>
    <property type="molecule type" value="Genomic_DNA"/>
</dbReference>